<keyword evidence="2" id="KW-1185">Reference proteome</keyword>
<evidence type="ECO:0000313" key="1">
    <source>
        <dbReference type="EMBL" id="MBN8235306.1"/>
    </source>
</evidence>
<evidence type="ECO:0000313" key="2">
    <source>
        <dbReference type="Proteomes" id="UP000663970"/>
    </source>
</evidence>
<comment type="caution">
    <text evidence="1">The sequence shown here is derived from an EMBL/GenBank/DDBJ whole genome shotgun (WGS) entry which is preliminary data.</text>
</comment>
<gene>
    <name evidence="1" type="ORF">JF544_08580</name>
</gene>
<sequence>MSGVVHVTKLLLDQTELPVSGRCSVRIDKTIVVEPFRHLTEDTFRRILKEKALIQRIKLESDEEGFPQEYEGPYTSKRTNGILIFTRTA</sequence>
<dbReference type="EMBL" id="JAEKJY010000002">
    <property type="protein sequence ID" value="MBN8235306.1"/>
    <property type="molecule type" value="Genomic_DNA"/>
</dbReference>
<name>A0ABS3DVD3_9BACI</name>
<dbReference type="RefSeq" id="WP_206933429.1">
    <property type="nucleotide sequence ID" value="NZ_JAEKJY010000002.1"/>
</dbReference>
<organism evidence="1 2">
    <name type="scientific">Halobacillus kuroshimensis</name>
    <dbReference type="NCBI Taxonomy" id="302481"/>
    <lineage>
        <taxon>Bacteria</taxon>
        <taxon>Bacillati</taxon>
        <taxon>Bacillota</taxon>
        <taxon>Bacilli</taxon>
        <taxon>Bacillales</taxon>
        <taxon>Bacillaceae</taxon>
        <taxon>Halobacillus</taxon>
    </lineage>
</organism>
<reference evidence="1 2" key="1">
    <citation type="submission" date="2020-12" db="EMBL/GenBank/DDBJ databases">
        <title>Oil enriched cultivation method for isolating marine PHA-producing bacteria.</title>
        <authorList>
            <person name="Zheng W."/>
            <person name="Yu S."/>
            <person name="Huang Y."/>
        </authorList>
    </citation>
    <scope>NUCLEOTIDE SEQUENCE [LARGE SCALE GENOMIC DNA]</scope>
    <source>
        <strain evidence="1 2">SY-2-6</strain>
    </source>
</reference>
<protein>
    <submittedName>
        <fullName evidence="1">Uncharacterized protein</fullName>
    </submittedName>
</protein>
<dbReference type="Proteomes" id="UP000663970">
    <property type="component" value="Unassembled WGS sequence"/>
</dbReference>
<proteinExistence type="predicted"/>
<accession>A0ABS3DVD3</accession>